<dbReference type="EMBL" id="OX597818">
    <property type="protein sequence ID" value="CAI9723340.1"/>
    <property type="molecule type" value="Genomic_DNA"/>
</dbReference>
<evidence type="ECO:0000313" key="2">
    <source>
        <dbReference type="Proteomes" id="UP001162480"/>
    </source>
</evidence>
<reference evidence="1" key="1">
    <citation type="submission" date="2023-08" db="EMBL/GenBank/DDBJ databases">
        <authorList>
            <person name="Alioto T."/>
            <person name="Alioto T."/>
            <person name="Gomez Garrido J."/>
        </authorList>
    </citation>
    <scope>NUCLEOTIDE SEQUENCE</scope>
</reference>
<sequence>MALKAKDAAPKRKNDLRIRNSRMDLFHITMGSSDAEEATDLVEICLFHQYKESFSDKGGSLYTDDVPLTVYNYTPSELEEFSKSLHKFFQEFKSIIQRKY</sequence>
<accession>A0AA36AW02</accession>
<organism evidence="1 2">
    <name type="scientific">Octopus vulgaris</name>
    <name type="common">Common octopus</name>
    <dbReference type="NCBI Taxonomy" id="6645"/>
    <lineage>
        <taxon>Eukaryota</taxon>
        <taxon>Metazoa</taxon>
        <taxon>Spiralia</taxon>
        <taxon>Lophotrochozoa</taxon>
        <taxon>Mollusca</taxon>
        <taxon>Cephalopoda</taxon>
        <taxon>Coleoidea</taxon>
        <taxon>Octopodiformes</taxon>
        <taxon>Octopoda</taxon>
        <taxon>Incirrata</taxon>
        <taxon>Octopodidae</taxon>
        <taxon>Octopus</taxon>
    </lineage>
</organism>
<keyword evidence="2" id="KW-1185">Reference proteome</keyword>
<evidence type="ECO:0000313" key="1">
    <source>
        <dbReference type="EMBL" id="CAI9723340.1"/>
    </source>
</evidence>
<name>A0AA36AW02_OCTVU</name>
<proteinExistence type="predicted"/>
<gene>
    <name evidence="1" type="ORF">OCTVUL_1B006286</name>
</gene>
<dbReference type="AlphaFoldDB" id="A0AA36AW02"/>
<dbReference type="Proteomes" id="UP001162480">
    <property type="component" value="Chromosome 5"/>
</dbReference>
<protein>
    <submittedName>
        <fullName evidence="1">Uncharacterized protein</fullName>
    </submittedName>
</protein>